<evidence type="ECO:0000256" key="1">
    <source>
        <dbReference type="ARBA" id="ARBA00004651"/>
    </source>
</evidence>
<evidence type="ECO:0000256" key="2">
    <source>
        <dbReference type="ARBA" id="ARBA00022448"/>
    </source>
</evidence>
<evidence type="ECO:0000256" key="7">
    <source>
        <dbReference type="RuleBase" id="RU363032"/>
    </source>
</evidence>
<dbReference type="PROSITE" id="PS50928">
    <property type="entry name" value="ABC_TM1"/>
    <property type="match status" value="1"/>
</dbReference>
<accession>A0ABU8KJ71</accession>
<evidence type="ECO:0000313" key="9">
    <source>
        <dbReference type="EMBL" id="MEI9404839.1"/>
    </source>
</evidence>
<evidence type="ECO:0000313" key="10">
    <source>
        <dbReference type="Proteomes" id="UP001366503"/>
    </source>
</evidence>
<dbReference type="PANTHER" id="PTHR30151:SF16">
    <property type="entry name" value="ABC TRANSPORTER PERMEASE PROTEIN"/>
    <property type="match status" value="1"/>
</dbReference>
<dbReference type="CDD" id="cd06261">
    <property type="entry name" value="TM_PBP2"/>
    <property type="match status" value="1"/>
</dbReference>
<sequence length="256" mass="26752">MLSSRSLTFLGSLGFALVCVATWQAISTTKVVSPIYLPAPDTTFYALVDGFTKGALLSATLYTIARMLVGWMLACVAGIALGALIGSSAPARVYLSLTLETLRPLPTSALIPVFIAFFGLSEGMVLGAIAVGAVWPIMLSTMNGVTTVEPLLKDVAASLQMSRMEFVRKIALPGAMPEILAAARLCLTVSLVLAVVGEMLTGRSGLGQWLLMSARNFAGPNLFAGVVVLGLIGYLGSLSIAAIERNMLKDGGVHET</sequence>
<dbReference type="Proteomes" id="UP001366503">
    <property type="component" value="Unassembled WGS sequence"/>
</dbReference>
<feature type="transmembrane region" description="Helical" evidence="7">
    <location>
        <begin position="69"/>
        <end position="89"/>
    </location>
</feature>
<evidence type="ECO:0000256" key="5">
    <source>
        <dbReference type="ARBA" id="ARBA00022989"/>
    </source>
</evidence>
<reference evidence="9 10" key="1">
    <citation type="submission" date="2022-12" db="EMBL/GenBank/DDBJ databases">
        <authorList>
            <person name="Muema E."/>
        </authorList>
    </citation>
    <scope>NUCLEOTIDE SEQUENCE [LARGE SCALE GENOMIC DNA]</scope>
    <source>
        <strain evidence="10">1330</strain>
    </source>
</reference>
<keyword evidence="5 7" id="KW-1133">Transmembrane helix</keyword>
<dbReference type="Gene3D" id="1.10.3720.10">
    <property type="entry name" value="MetI-like"/>
    <property type="match status" value="1"/>
</dbReference>
<proteinExistence type="inferred from homology"/>
<keyword evidence="6 7" id="KW-0472">Membrane</keyword>
<keyword evidence="4 7" id="KW-0812">Transmembrane</keyword>
<comment type="subcellular location">
    <subcellularLocation>
        <location evidence="1 7">Cell membrane</location>
        <topology evidence="1 7">Multi-pass membrane protein</topology>
    </subcellularLocation>
</comment>
<dbReference type="SUPFAM" id="SSF161098">
    <property type="entry name" value="MetI-like"/>
    <property type="match status" value="1"/>
</dbReference>
<dbReference type="Pfam" id="PF00528">
    <property type="entry name" value="BPD_transp_1"/>
    <property type="match status" value="1"/>
</dbReference>
<name>A0ABU8KJ71_9HYPH</name>
<dbReference type="PANTHER" id="PTHR30151">
    <property type="entry name" value="ALKANE SULFONATE ABC TRANSPORTER-RELATED, MEMBRANE SUBUNIT"/>
    <property type="match status" value="1"/>
</dbReference>
<evidence type="ECO:0000256" key="4">
    <source>
        <dbReference type="ARBA" id="ARBA00022692"/>
    </source>
</evidence>
<keyword evidence="3" id="KW-1003">Cell membrane</keyword>
<organism evidence="9 10">
    <name type="scientific">Mesorhizobium argentiipisi</name>
    <dbReference type="NCBI Taxonomy" id="3015175"/>
    <lineage>
        <taxon>Bacteria</taxon>
        <taxon>Pseudomonadati</taxon>
        <taxon>Pseudomonadota</taxon>
        <taxon>Alphaproteobacteria</taxon>
        <taxon>Hyphomicrobiales</taxon>
        <taxon>Phyllobacteriaceae</taxon>
        <taxon>Mesorhizobium</taxon>
    </lineage>
</organism>
<protein>
    <submittedName>
        <fullName evidence="9">ABC transporter permease</fullName>
    </submittedName>
</protein>
<gene>
    <name evidence="9" type="ORF">O7A05_22135</name>
</gene>
<feature type="domain" description="ABC transmembrane type-1" evidence="8">
    <location>
        <begin position="60"/>
        <end position="244"/>
    </location>
</feature>
<feature type="transmembrane region" description="Helical" evidence="7">
    <location>
        <begin position="179"/>
        <end position="202"/>
    </location>
</feature>
<comment type="caution">
    <text evidence="9">The sequence shown here is derived from an EMBL/GenBank/DDBJ whole genome shotgun (WGS) entry which is preliminary data.</text>
</comment>
<feature type="transmembrane region" description="Helical" evidence="7">
    <location>
        <begin position="43"/>
        <end position="62"/>
    </location>
</feature>
<evidence type="ECO:0000256" key="3">
    <source>
        <dbReference type="ARBA" id="ARBA00022475"/>
    </source>
</evidence>
<evidence type="ECO:0000259" key="8">
    <source>
        <dbReference type="PROSITE" id="PS50928"/>
    </source>
</evidence>
<dbReference type="EMBL" id="JAPYKO010000017">
    <property type="protein sequence ID" value="MEI9404839.1"/>
    <property type="molecule type" value="Genomic_DNA"/>
</dbReference>
<keyword evidence="2 7" id="KW-0813">Transport</keyword>
<evidence type="ECO:0000256" key="6">
    <source>
        <dbReference type="ARBA" id="ARBA00023136"/>
    </source>
</evidence>
<feature type="transmembrane region" description="Helical" evidence="7">
    <location>
        <begin position="222"/>
        <end position="243"/>
    </location>
</feature>
<dbReference type="InterPro" id="IPR000515">
    <property type="entry name" value="MetI-like"/>
</dbReference>
<comment type="similarity">
    <text evidence="7">Belongs to the binding-protein-dependent transport system permease family.</text>
</comment>
<keyword evidence="10" id="KW-1185">Reference proteome</keyword>
<feature type="transmembrane region" description="Helical" evidence="7">
    <location>
        <begin position="109"/>
        <end position="135"/>
    </location>
</feature>
<dbReference type="InterPro" id="IPR035906">
    <property type="entry name" value="MetI-like_sf"/>
</dbReference>